<dbReference type="PANTHER" id="PTHR16128">
    <property type="entry name" value="FAD/NAD(P)-BINDING OXIDOREDUCTASE FAMILY PROTEIN"/>
    <property type="match status" value="1"/>
</dbReference>
<evidence type="ECO:0000313" key="2">
    <source>
        <dbReference type="EMBL" id="MFC5543859.1"/>
    </source>
</evidence>
<dbReference type="Pfam" id="PF13450">
    <property type="entry name" value="NAD_binding_8"/>
    <property type="match status" value="1"/>
</dbReference>
<evidence type="ECO:0000313" key="3">
    <source>
        <dbReference type="Proteomes" id="UP001596055"/>
    </source>
</evidence>
<sequence>MHSKTMFSVNQSTPSVRRIAVIGSGMAGLTAAIKLSSQGHDVSVFEKSRGPGGRLSSKRVTDGAVDFGAQYFTARHAGFRQFLDTYAGPGSYAHWPARFVFQRNDGSREAFPDDERFVGVPRMTAVSRALSGHVNLHGSTRIRNLARKDSTWELVTVDGERLGPFDRIVLTVPPAQASDILLESGLTDLAGRIDGMAGSLLPCWAVALHFQEPLDPGFDGLRCDHPVFFWIGNNTSKPGRPPHGQWWMLHADPDWTREHLDTPEEEVVRELKEAFSELADIVAEPDDWLAHRWLYARSEHNDRPGSLWFADQGIGLAGDWLSGGRVEGAFLSASDLVSAMAD</sequence>
<comment type="caution">
    <text evidence="2">The sequence shown here is derived from an EMBL/GenBank/DDBJ whole genome shotgun (WGS) entry which is preliminary data.</text>
</comment>
<dbReference type="SUPFAM" id="SSF51905">
    <property type="entry name" value="FAD/NAD(P)-binding domain"/>
    <property type="match status" value="1"/>
</dbReference>
<dbReference type="PRINTS" id="PR00419">
    <property type="entry name" value="ADXRDTASE"/>
</dbReference>
<organism evidence="2 3">
    <name type="scientific">Marinobacter koreensis</name>
    <dbReference type="NCBI Taxonomy" id="335974"/>
    <lineage>
        <taxon>Bacteria</taxon>
        <taxon>Pseudomonadati</taxon>
        <taxon>Pseudomonadota</taxon>
        <taxon>Gammaproteobacteria</taxon>
        <taxon>Pseudomonadales</taxon>
        <taxon>Marinobacteraceae</taxon>
        <taxon>Marinobacter</taxon>
    </lineage>
</organism>
<dbReference type="Gene3D" id="3.50.50.60">
    <property type="entry name" value="FAD/NAD(P)-binding domain"/>
    <property type="match status" value="1"/>
</dbReference>
<dbReference type="Gene3D" id="3.90.660.10">
    <property type="match status" value="1"/>
</dbReference>
<dbReference type="Proteomes" id="UP001596055">
    <property type="component" value="Unassembled WGS sequence"/>
</dbReference>
<dbReference type="Pfam" id="PF01593">
    <property type="entry name" value="Amino_oxidase"/>
    <property type="match status" value="1"/>
</dbReference>
<proteinExistence type="predicted"/>
<dbReference type="EMBL" id="JBHSNL010000001">
    <property type="protein sequence ID" value="MFC5543859.1"/>
    <property type="molecule type" value="Genomic_DNA"/>
</dbReference>
<keyword evidence="3" id="KW-1185">Reference proteome</keyword>
<dbReference type="InterPro" id="IPR036188">
    <property type="entry name" value="FAD/NAD-bd_sf"/>
</dbReference>
<dbReference type="InterPro" id="IPR002937">
    <property type="entry name" value="Amino_oxidase"/>
</dbReference>
<gene>
    <name evidence="2" type="ORF">ACFPQA_02230</name>
</gene>
<reference evidence="3" key="1">
    <citation type="journal article" date="2019" name="Int. J. Syst. Evol. Microbiol.">
        <title>The Global Catalogue of Microorganisms (GCM) 10K type strain sequencing project: providing services to taxonomists for standard genome sequencing and annotation.</title>
        <authorList>
            <consortium name="The Broad Institute Genomics Platform"/>
            <consortium name="The Broad Institute Genome Sequencing Center for Infectious Disease"/>
            <person name="Wu L."/>
            <person name="Ma J."/>
        </authorList>
    </citation>
    <scope>NUCLEOTIDE SEQUENCE [LARGE SCALE GENOMIC DNA]</scope>
    <source>
        <strain evidence="3">CGMCC 4.1799</strain>
    </source>
</reference>
<evidence type="ECO:0000259" key="1">
    <source>
        <dbReference type="Pfam" id="PF01593"/>
    </source>
</evidence>
<feature type="domain" description="Amine oxidase" evidence="1">
    <location>
        <begin position="122"/>
        <end position="333"/>
    </location>
</feature>
<accession>A0ABW0RGZ1</accession>
<dbReference type="PANTHER" id="PTHR16128:SF5">
    <property type="entry name" value="FAD_NAD(P)-BINDING OXIDOREDUCTASE FAMILY PROTEIN"/>
    <property type="match status" value="1"/>
</dbReference>
<name>A0ABW0RGZ1_9GAMM</name>
<protein>
    <submittedName>
        <fullName evidence="2">NAD(P)/FAD-dependent oxidoreductase</fullName>
    </submittedName>
</protein>
<dbReference type="RefSeq" id="WP_345799616.1">
    <property type="nucleotide sequence ID" value="NZ_JAKZAJ010000003.1"/>
</dbReference>